<dbReference type="InterPro" id="IPR008928">
    <property type="entry name" value="6-hairpin_glycosidase_sf"/>
</dbReference>
<protein>
    <recommendedName>
        <fullName evidence="1">Spermatogenesis-associated protein 20-like TRX domain-containing protein</fullName>
    </recommendedName>
</protein>
<dbReference type="KEGG" id="taci:TDSAC_0930"/>
<dbReference type="SUPFAM" id="SSF52833">
    <property type="entry name" value="Thioredoxin-like"/>
    <property type="match status" value="1"/>
</dbReference>
<organism evidence="2 3">
    <name type="scientific">Thermodesulfobium acidiphilum</name>
    <dbReference type="NCBI Taxonomy" id="1794699"/>
    <lineage>
        <taxon>Bacteria</taxon>
        <taxon>Pseudomonadati</taxon>
        <taxon>Thermodesulfobiota</taxon>
        <taxon>Thermodesulfobiia</taxon>
        <taxon>Thermodesulfobiales</taxon>
        <taxon>Thermodesulfobiaceae</taxon>
        <taxon>Thermodesulfobium</taxon>
    </lineage>
</organism>
<dbReference type="GO" id="GO:0005975">
    <property type="term" value="P:carbohydrate metabolic process"/>
    <property type="evidence" value="ECO:0007669"/>
    <property type="project" value="InterPro"/>
</dbReference>
<dbReference type="EMBL" id="CP020921">
    <property type="protein sequence ID" value="AWB10284.1"/>
    <property type="molecule type" value="Genomic_DNA"/>
</dbReference>
<evidence type="ECO:0000313" key="3">
    <source>
        <dbReference type="Proteomes" id="UP000244792"/>
    </source>
</evidence>
<evidence type="ECO:0000259" key="1">
    <source>
        <dbReference type="Pfam" id="PF03190"/>
    </source>
</evidence>
<dbReference type="PANTHER" id="PTHR42899:SF1">
    <property type="entry name" value="SPERMATOGENESIS-ASSOCIATED PROTEIN 20"/>
    <property type="match status" value="1"/>
</dbReference>
<proteinExistence type="predicted"/>
<dbReference type="Proteomes" id="UP000244792">
    <property type="component" value="Chromosome"/>
</dbReference>
<dbReference type="Gene3D" id="3.40.30.10">
    <property type="entry name" value="Glutaredoxin"/>
    <property type="match status" value="1"/>
</dbReference>
<evidence type="ECO:0000313" key="2">
    <source>
        <dbReference type="EMBL" id="AWB10284.1"/>
    </source>
</evidence>
<dbReference type="RefSeq" id="WP_199919698.1">
    <property type="nucleotide sequence ID" value="NZ_CP020921.1"/>
</dbReference>
<dbReference type="InterPro" id="IPR036249">
    <property type="entry name" value="Thioredoxin-like_sf"/>
</dbReference>
<dbReference type="Pfam" id="PF03190">
    <property type="entry name" value="Thioredox_DsbH"/>
    <property type="match status" value="1"/>
</dbReference>
<reference evidence="2 3" key="1">
    <citation type="submission" date="2017-04" db="EMBL/GenBank/DDBJ databases">
        <title>Genomic insights into metabolism of Thermodesulfobium acidiphilum.</title>
        <authorList>
            <person name="Toshchakov S.V."/>
            <person name="Frolov E.N."/>
            <person name="Kublanov I.V."/>
            <person name="Samarov N.I."/>
            <person name="Novikov A."/>
            <person name="Lebedinsky A.V."/>
            <person name="Bonch-Osmolovskaya E.A."/>
            <person name="Chernyh N.A."/>
        </authorList>
    </citation>
    <scope>NUCLEOTIDE SEQUENCE [LARGE SCALE GENOMIC DNA]</scope>
    <source>
        <strain evidence="2 3">3127-1</strain>
    </source>
</reference>
<feature type="domain" description="Spermatogenesis-associated protein 20-like TRX" evidence="1">
    <location>
        <begin position="8"/>
        <end position="168"/>
    </location>
</feature>
<dbReference type="AlphaFoldDB" id="A0A2R4W0P3"/>
<dbReference type="SUPFAM" id="SSF48208">
    <property type="entry name" value="Six-hairpin glycosidases"/>
    <property type="match status" value="1"/>
</dbReference>
<keyword evidence="3" id="KW-1185">Reference proteome</keyword>
<name>A0A2R4W0P3_THEAF</name>
<dbReference type="InterPro" id="IPR024705">
    <property type="entry name" value="Ssp411"/>
</dbReference>
<dbReference type="InterPro" id="IPR004879">
    <property type="entry name" value="Ssp411-like_TRX"/>
</dbReference>
<dbReference type="PANTHER" id="PTHR42899">
    <property type="entry name" value="SPERMATOGENESIS-ASSOCIATED PROTEIN 20"/>
    <property type="match status" value="1"/>
</dbReference>
<gene>
    <name evidence="2" type="ORF">TDSAC_0930</name>
</gene>
<dbReference type="Gene3D" id="1.50.10.20">
    <property type="match status" value="1"/>
</dbReference>
<dbReference type="PIRSF" id="PIRSF006402">
    <property type="entry name" value="UCP006402_thioredoxin"/>
    <property type="match status" value="1"/>
</dbReference>
<accession>A0A2R4W0P3</accession>
<sequence length="586" mass="68812">MQISNKPNSLINESSPYLLQHSYNLVNWYPWCNEALKKAEKENKPIFLSIGYSSCHWCHVMEKESFNNEEVANILNENFISIKVDREEHPEIDKFYQNVHIVFNNRSGGWPLSIFMTYDLKPFFAATYIPLEKKSVRYTFPEILRAISNQYNSDKSKLTKLGDEILKYVNLLYKIENKVKIDVNVIDFFLKQTEENYDIVYGGFSSAPKFPQTSLLDTLIYIYDKTKLNKPLKMVENTLKNMSMGGFYDLVDGGFCRYSTDNIWFVPHFEKMGYDNALLSQIYLDTYQITKNELYLEIALKTIEFMIKKMQKNGLFYSSSDADTDGIEGKYYTYEYDEILKIFKNYNIDPKALSVTKEGNFKGRNILRLSSDSDRRELVPLLNELKNLRKERKYPFIDEKIITSINSMMIKSLFKAAKINEKYYILAKDCLKSLLSFLYMDGILYHCGVYNKEIKIRSFLEDYAYLVDALIEAYQFTQEEEYLKLAIKFTRDANNFFDDFWYFSMGEFKTIADVFDESYPSSASLMIMNNIKLNNYVSGEFSDVIERSIKNYSGKISKYPQYTALAVKCILEWNLQNKNILKGREL</sequence>
<dbReference type="CDD" id="cd02955">
    <property type="entry name" value="SSP411"/>
    <property type="match status" value="1"/>
</dbReference>